<name>A0A7J5X8P4_DISMA</name>
<dbReference type="Proteomes" id="UP000518266">
    <property type="component" value="Unassembled WGS sequence"/>
</dbReference>
<dbReference type="SUPFAM" id="SSF49899">
    <property type="entry name" value="Concanavalin A-like lectins/glucanases"/>
    <property type="match status" value="1"/>
</dbReference>
<gene>
    <name evidence="1" type="ORF">F7725_026714</name>
</gene>
<keyword evidence="2" id="KW-1185">Reference proteome</keyword>
<accession>A0A7J5X8P4</accession>
<proteinExistence type="predicted"/>
<sequence>MLCLCCVKAHRHRRDNSPGPTCVSSRSDWSMSEPIEFKNMGPSVELRGQWSSKGGLQRNIHKSELHFHDKRIHLFTFHSTFSEPLYPAFGFGRMREAAEDLRSPHPSVYLSQI</sequence>
<dbReference type="AlphaFoldDB" id="A0A7J5X8P4"/>
<protein>
    <submittedName>
        <fullName evidence="1">Uncharacterized protein</fullName>
    </submittedName>
</protein>
<comment type="caution">
    <text evidence="1">The sequence shown here is derived from an EMBL/GenBank/DDBJ whole genome shotgun (WGS) entry which is preliminary data.</text>
</comment>
<organism evidence="1 2">
    <name type="scientific">Dissostichus mawsoni</name>
    <name type="common">Antarctic cod</name>
    <dbReference type="NCBI Taxonomy" id="36200"/>
    <lineage>
        <taxon>Eukaryota</taxon>
        <taxon>Metazoa</taxon>
        <taxon>Chordata</taxon>
        <taxon>Craniata</taxon>
        <taxon>Vertebrata</taxon>
        <taxon>Euteleostomi</taxon>
        <taxon>Actinopterygii</taxon>
        <taxon>Neopterygii</taxon>
        <taxon>Teleostei</taxon>
        <taxon>Neoteleostei</taxon>
        <taxon>Acanthomorphata</taxon>
        <taxon>Eupercaria</taxon>
        <taxon>Perciformes</taxon>
        <taxon>Notothenioidei</taxon>
        <taxon>Nototheniidae</taxon>
        <taxon>Dissostichus</taxon>
    </lineage>
</organism>
<evidence type="ECO:0000313" key="1">
    <source>
        <dbReference type="EMBL" id="KAF3833049.1"/>
    </source>
</evidence>
<evidence type="ECO:0000313" key="2">
    <source>
        <dbReference type="Proteomes" id="UP000518266"/>
    </source>
</evidence>
<dbReference type="Gene3D" id="2.60.120.920">
    <property type="match status" value="1"/>
</dbReference>
<reference evidence="1 2" key="1">
    <citation type="submission" date="2020-03" db="EMBL/GenBank/DDBJ databases">
        <title>Dissostichus mawsoni Genome sequencing and assembly.</title>
        <authorList>
            <person name="Park H."/>
        </authorList>
    </citation>
    <scope>NUCLEOTIDE SEQUENCE [LARGE SCALE GENOMIC DNA]</scope>
    <source>
        <strain evidence="1">DM0001</strain>
        <tissue evidence="1">Muscle</tissue>
    </source>
</reference>
<dbReference type="OrthoDB" id="8958221at2759"/>
<dbReference type="InterPro" id="IPR013320">
    <property type="entry name" value="ConA-like_dom_sf"/>
</dbReference>
<dbReference type="EMBL" id="JAAKFY010000027">
    <property type="protein sequence ID" value="KAF3833049.1"/>
    <property type="molecule type" value="Genomic_DNA"/>
</dbReference>
<dbReference type="InterPro" id="IPR043136">
    <property type="entry name" value="B30.2/SPRY_sf"/>
</dbReference>